<feature type="compositionally biased region" description="Acidic residues" evidence="9">
    <location>
        <begin position="956"/>
        <end position="974"/>
    </location>
</feature>
<feature type="compositionally biased region" description="Low complexity" evidence="9">
    <location>
        <begin position="179"/>
        <end position="191"/>
    </location>
</feature>
<evidence type="ECO:0000256" key="5">
    <source>
        <dbReference type="ARBA" id="ARBA00023203"/>
    </source>
</evidence>
<feature type="compositionally biased region" description="Polar residues" evidence="9">
    <location>
        <begin position="925"/>
        <end position="934"/>
    </location>
</feature>
<dbReference type="PROSITE" id="PS51307">
    <property type="entry name" value="ASD2"/>
    <property type="match status" value="1"/>
</dbReference>
<organism evidence="12 13">
    <name type="scientific">Kryptolebias marmoratus</name>
    <name type="common">Mangrove killifish</name>
    <name type="synonym">Rivulus marmoratus</name>
    <dbReference type="NCBI Taxonomy" id="37003"/>
    <lineage>
        <taxon>Eukaryota</taxon>
        <taxon>Metazoa</taxon>
        <taxon>Chordata</taxon>
        <taxon>Craniata</taxon>
        <taxon>Vertebrata</taxon>
        <taxon>Euteleostomi</taxon>
        <taxon>Actinopterygii</taxon>
        <taxon>Neopterygii</taxon>
        <taxon>Teleostei</taxon>
        <taxon>Neoteleostei</taxon>
        <taxon>Acanthomorphata</taxon>
        <taxon>Ovalentaria</taxon>
        <taxon>Atherinomorphae</taxon>
        <taxon>Cyprinodontiformes</taxon>
        <taxon>Rivulidae</taxon>
        <taxon>Kryptolebias</taxon>
    </lineage>
</organism>
<sequence>MERFERLSHPFPPGHLSPPKYMGSPEPLCGAAGKRDAGFSCFSSSSSPPVHDSSMSVRKGTSAENIFFKGLHGEGPQHRYLQPTLGNGGWEGSQVEEQPASRVSIAGRPGVGLVWQVPEKKRSQSPPPPPPPLRSDSFAATKVFPYSEGPSGPAKSQGRSQTCLRFQSSNQLHPNKLFSLSSSDISQSHYSQPPAHQRQYSDESPFYLQTRTAPPTKTQSVGSYYCSLQDLPTNAFSRKQVRHSTAFMAGGAANPSLESGGPSRYYGPAGKHPAQTAEHKARQSKSDGWRGETEKAHWMNSETSFSSVKAKYSGPQSQMPYGENKERHVGNGLHYENQSYEVSAQSHSPEAPLKGHSNDMKKFYPAHQNNDHKLSLLRPQDPWVPQEDHRISPLKTPLLHSLAQESRSLTERQPAASTMSATSTQEDTTTTGSGKLNRRSDRYATTLRKEIQQKRAQLQKSRSAATLTHEAEDDDADEWRSTETSASSNTYKDHLKEAQARVLQATSFQRRDLEPLGPEGSVLKAASGRIRGRRHFHPAKRTHSVSEPDKMDKVGVEGEPQTSSDPERKFSETKPAFSRPVLRSSPSPKLDETNKPKEMFPSRDPEETQQTTDPNQLSPGHKQVLLEQQRLGTFAEYQATWSKKKKSSDSKTQGRYHSAENILDASEEETAACVHERSRSSPSADFYSQNIPSQWRDPEDQQNSFSTREKAGSRSSDHSPQSGMSVPRNEGVVPGLPDHRTKPDPAGPTHATLSAGRRSASPNPDSQQPQTQSLLPPPRPHLGPETTSSSQEFLTGAQLDPAALQPLSSSGSDSQNHAAAGPAPPSSPSLNAESGPDPEEEKEQPEPPSASSSSSLTAGGARSPSPLFVPLRLTDRPPAVSLQDDSQRRSEEEPPVPAVMDVRSPVKKVPIRIVDSSDRQGQVGLHQSSETCSHVSALRTTEDPASPRIFTSPQEPDQEPDQELEQEPEQEPELSQESWSAGDLHLEDEAKREELARDIMGKDKSLVDILNQSGRRTTMDLMEGLFPPEEKILEGAQQRRRASAGSRLPTSNRREEEDLSSSAAASLVPSSSYYNTSAPKAELLIKMKDMQEQLEEQDSEDELDVDLASKKQELISSLARKLEVLREARQSLQEDVEDNEALGREVETTVQRLCQPNQLDKFRMFVGDLDKVVSLLLSLSGRLARVENALNSLEDDAPPEEKRTLTEKRKLLMRQHDDAKELKENLDRRERLVSSIMEEHLEAESLDDYRHFVKMKSALIIEQRKLEDKMKLGEEQLKCLMESLPLGSRT</sequence>
<feature type="region of interest" description="Disordered" evidence="9">
    <location>
        <begin position="405"/>
        <end position="442"/>
    </location>
</feature>
<feature type="compositionally biased region" description="Polar residues" evidence="9">
    <location>
        <begin position="680"/>
        <end position="693"/>
    </location>
</feature>
<reference evidence="12" key="2">
    <citation type="submission" date="2025-09" db="UniProtKB">
        <authorList>
            <consortium name="Ensembl"/>
        </authorList>
    </citation>
    <scope>IDENTIFICATION</scope>
</reference>
<dbReference type="GO" id="GO:0051015">
    <property type="term" value="F:actin filament binding"/>
    <property type="evidence" value="ECO:0007669"/>
    <property type="project" value="InterPro"/>
</dbReference>
<feature type="compositionally biased region" description="Polar residues" evidence="9">
    <location>
        <begin position="806"/>
        <end position="817"/>
    </location>
</feature>
<evidence type="ECO:0000313" key="13">
    <source>
        <dbReference type="Proteomes" id="UP000264800"/>
    </source>
</evidence>
<accession>A0A3Q2ZNK8</accession>
<feature type="compositionally biased region" description="Basic and acidic residues" evidence="9">
    <location>
        <begin position="277"/>
        <end position="297"/>
    </location>
</feature>
<feature type="compositionally biased region" description="Low complexity" evidence="9">
    <location>
        <begin position="418"/>
        <end position="433"/>
    </location>
</feature>
<dbReference type="GO" id="GO:0007015">
    <property type="term" value="P:actin filament organization"/>
    <property type="evidence" value="ECO:0007669"/>
    <property type="project" value="TreeGrafter"/>
</dbReference>
<dbReference type="GeneID" id="108246837"/>
<dbReference type="InterPro" id="IPR014800">
    <property type="entry name" value="ASD1_dom"/>
</dbReference>
<evidence type="ECO:0000256" key="4">
    <source>
        <dbReference type="ARBA" id="ARBA00022701"/>
    </source>
</evidence>
<keyword evidence="8" id="KW-0175">Coiled coil</keyword>
<dbReference type="GO" id="GO:0005912">
    <property type="term" value="C:adherens junction"/>
    <property type="evidence" value="ECO:0007669"/>
    <property type="project" value="TreeGrafter"/>
</dbReference>
<feature type="compositionally biased region" description="Polar residues" evidence="9">
    <location>
        <begin position="455"/>
        <end position="466"/>
    </location>
</feature>
<dbReference type="Pfam" id="PF08688">
    <property type="entry name" value="ASD1"/>
    <property type="match status" value="1"/>
</dbReference>
<dbReference type="Proteomes" id="UP000264800">
    <property type="component" value="Unplaced"/>
</dbReference>
<feature type="compositionally biased region" description="Basic and acidic residues" evidence="9">
    <location>
        <begin position="984"/>
        <end position="999"/>
    </location>
</feature>
<dbReference type="InterPro" id="IPR014799">
    <property type="entry name" value="ASD2_dom"/>
</dbReference>
<feature type="compositionally biased region" description="Basic and acidic residues" evidence="9">
    <location>
        <begin position="589"/>
        <end position="606"/>
    </location>
</feature>
<feature type="compositionally biased region" description="Basic residues" evidence="9">
    <location>
        <begin position="530"/>
        <end position="543"/>
    </location>
</feature>
<evidence type="ECO:0000256" key="2">
    <source>
        <dbReference type="ARBA" id="ARBA00006469"/>
    </source>
</evidence>
<dbReference type="Pfam" id="PF08687">
    <property type="entry name" value="ASD2"/>
    <property type="match status" value="1"/>
</dbReference>
<reference evidence="12" key="1">
    <citation type="submission" date="2025-08" db="UniProtKB">
        <authorList>
            <consortium name="Ensembl"/>
        </authorList>
    </citation>
    <scope>IDENTIFICATION</scope>
</reference>
<comment type="similarity">
    <text evidence="2">Belongs to the shroom family.</text>
</comment>
<evidence type="ECO:0000256" key="6">
    <source>
        <dbReference type="ARBA" id="ARBA00023212"/>
    </source>
</evidence>
<dbReference type="Ensembl" id="ENSKMAT00000005353.1">
    <property type="protein sequence ID" value="ENSKMAP00000005261.1"/>
    <property type="gene ID" value="ENSKMAG00000004002.1"/>
</dbReference>
<feature type="region of interest" description="Disordered" evidence="9">
    <location>
        <begin position="509"/>
        <end position="999"/>
    </location>
</feature>
<protein>
    <submittedName>
        <fullName evidence="12">Shroom family member 2</fullName>
    </submittedName>
</protein>
<dbReference type="GO" id="GO:0030864">
    <property type="term" value="C:cortical actin cytoskeleton"/>
    <property type="evidence" value="ECO:0007669"/>
    <property type="project" value="TreeGrafter"/>
</dbReference>
<evidence type="ECO:0000259" key="11">
    <source>
        <dbReference type="PROSITE" id="PS51307"/>
    </source>
</evidence>
<evidence type="ECO:0000256" key="8">
    <source>
        <dbReference type="SAM" id="Coils"/>
    </source>
</evidence>
<feature type="compositionally biased region" description="Polar residues" evidence="9">
    <location>
        <begin position="157"/>
        <end position="173"/>
    </location>
</feature>
<dbReference type="RefSeq" id="XP_017290060.1">
    <property type="nucleotide sequence ID" value="XM_017434571.1"/>
</dbReference>
<feature type="compositionally biased region" description="Polar residues" evidence="9">
    <location>
        <begin position="336"/>
        <end position="348"/>
    </location>
</feature>
<name>A0A3Q2ZNK8_KRYMA</name>
<feature type="region of interest" description="Disordered" evidence="9">
    <location>
        <begin position="73"/>
        <end position="107"/>
    </location>
</feature>
<feature type="compositionally biased region" description="Basic and acidic residues" evidence="9">
    <location>
        <begin position="544"/>
        <end position="556"/>
    </location>
</feature>
<dbReference type="GO" id="GO:0005874">
    <property type="term" value="C:microtubule"/>
    <property type="evidence" value="ECO:0007669"/>
    <property type="project" value="UniProtKB-KW"/>
</dbReference>
<feature type="domain" description="ASD2" evidence="11">
    <location>
        <begin position="993"/>
        <end position="1285"/>
    </location>
</feature>
<feature type="compositionally biased region" description="Basic and acidic residues" evidence="9">
    <location>
        <begin position="707"/>
        <end position="717"/>
    </location>
</feature>
<dbReference type="GeneTree" id="ENSGT00940000155212"/>
<dbReference type="Gene3D" id="6.10.250.3120">
    <property type="match status" value="1"/>
</dbReference>
<keyword evidence="6" id="KW-0206">Cytoskeleton</keyword>
<dbReference type="GO" id="GO:0016324">
    <property type="term" value="C:apical plasma membrane"/>
    <property type="evidence" value="ECO:0007669"/>
    <property type="project" value="TreeGrafter"/>
</dbReference>
<keyword evidence="3" id="KW-0963">Cytoplasm</keyword>
<feature type="region of interest" description="Disordered" evidence="9">
    <location>
        <begin position="1"/>
        <end position="35"/>
    </location>
</feature>
<feature type="region of interest" description="Disordered" evidence="9">
    <location>
        <begin position="1027"/>
        <end position="1065"/>
    </location>
</feature>
<evidence type="ECO:0000313" key="12">
    <source>
        <dbReference type="Ensembl" id="ENSKMAP00000005261.1"/>
    </source>
</evidence>
<feature type="domain" description="ASD1" evidence="10">
    <location>
        <begin position="495"/>
        <end position="555"/>
    </location>
</feature>
<feature type="coiled-coil region" evidence="8">
    <location>
        <begin position="1176"/>
        <end position="1239"/>
    </location>
</feature>
<keyword evidence="5 7" id="KW-0009">Actin-binding</keyword>
<dbReference type="OrthoDB" id="10063560at2759"/>
<dbReference type="GO" id="GO:0043296">
    <property type="term" value="C:apical junction complex"/>
    <property type="evidence" value="ECO:0007669"/>
    <property type="project" value="TreeGrafter"/>
</dbReference>
<dbReference type="PROSITE" id="PS51306">
    <property type="entry name" value="ASD1"/>
    <property type="match status" value="1"/>
</dbReference>
<feature type="region of interest" description="Disordered" evidence="9">
    <location>
        <begin position="455"/>
        <end position="493"/>
    </location>
</feature>
<evidence type="ECO:0000259" key="10">
    <source>
        <dbReference type="PROSITE" id="PS51306"/>
    </source>
</evidence>
<proteinExistence type="inferred from homology"/>
<feature type="compositionally biased region" description="Polar residues" evidence="9">
    <location>
        <begin position="608"/>
        <end position="618"/>
    </location>
</feature>
<keyword evidence="13" id="KW-1185">Reference proteome</keyword>
<dbReference type="PANTHER" id="PTHR15012:SF38">
    <property type="entry name" value="PROTEIN SHROOM2-LIKE ISOFORM X1"/>
    <property type="match status" value="1"/>
</dbReference>
<dbReference type="InterPro" id="IPR027685">
    <property type="entry name" value="Shroom_fam"/>
</dbReference>
<keyword evidence="4" id="KW-0493">Microtubule</keyword>
<evidence type="ECO:0000256" key="3">
    <source>
        <dbReference type="ARBA" id="ARBA00022490"/>
    </source>
</evidence>
<evidence type="ECO:0000256" key="1">
    <source>
        <dbReference type="ARBA" id="ARBA00004245"/>
    </source>
</evidence>
<evidence type="ECO:0000256" key="9">
    <source>
        <dbReference type="SAM" id="MobiDB-lite"/>
    </source>
</evidence>
<comment type="subcellular location">
    <subcellularLocation>
        <location evidence="1">Cytoplasm</location>
        <location evidence="1">Cytoskeleton</location>
    </subcellularLocation>
</comment>
<feature type="coiled-coil region" evidence="8">
    <location>
        <begin position="1080"/>
        <end position="1145"/>
    </location>
</feature>
<feature type="region of interest" description="Disordered" evidence="9">
    <location>
        <begin position="119"/>
        <end position="203"/>
    </location>
</feature>
<feature type="compositionally biased region" description="Low complexity" evidence="9">
    <location>
        <begin position="764"/>
        <end position="774"/>
    </location>
</feature>
<evidence type="ECO:0000256" key="7">
    <source>
        <dbReference type="PROSITE-ProRule" id="PRU00637"/>
    </source>
</evidence>
<feature type="region of interest" description="Disordered" evidence="9">
    <location>
        <begin position="250"/>
        <end position="365"/>
    </location>
</feature>
<dbReference type="PANTHER" id="PTHR15012">
    <property type="entry name" value="APICAL PROTEIN/SHROOM-RELATED"/>
    <property type="match status" value="1"/>
</dbReference>